<accession>E8V1Q0</accession>
<evidence type="ECO:0000313" key="2">
    <source>
        <dbReference type="EMBL" id="ADV82331.1"/>
    </source>
</evidence>
<name>E8V1Q0_TERSS</name>
<dbReference type="KEGG" id="tsa:AciPR4_1509"/>
<proteinExistence type="predicted"/>
<dbReference type="eggNOG" id="ENOG5032S8Z">
    <property type="taxonomic scope" value="Bacteria"/>
</dbReference>
<gene>
    <name evidence="2" type="ordered locus">AciPR4_1509</name>
</gene>
<feature type="region of interest" description="Disordered" evidence="1">
    <location>
        <begin position="120"/>
        <end position="139"/>
    </location>
</feature>
<dbReference type="STRING" id="401053.AciPR4_1509"/>
<feature type="compositionally biased region" description="Low complexity" evidence="1">
    <location>
        <begin position="130"/>
        <end position="139"/>
    </location>
</feature>
<protein>
    <submittedName>
        <fullName evidence="2">Uncharacterized protein</fullName>
    </submittedName>
</protein>
<evidence type="ECO:0000313" key="3">
    <source>
        <dbReference type="Proteomes" id="UP000006844"/>
    </source>
</evidence>
<organism evidence="2 3">
    <name type="scientific">Terriglobus saanensis (strain ATCC BAA-1853 / DSM 23119 / SP1PR4)</name>
    <dbReference type="NCBI Taxonomy" id="401053"/>
    <lineage>
        <taxon>Bacteria</taxon>
        <taxon>Pseudomonadati</taxon>
        <taxon>Acidobacteriota</taxon>
        <taxon>Terriglobia</taxon>
        <taxon>Terriglobales</taxon>
        <taxon>Acidobacteriaceae</taxon>
        <taxon>Terriglobus</taxon>
    </lineage>
</organism>
<dbReference type="AlphaFoldDB" id="E8V1Q0"/>
<evidence type="ECO:0000256" key="1">
    <source>
        <dbReference type="SAM" id="MobiDB-lite"/>
    </source>
</evidence>
<keyword evidence="3" id="KW-1185">Reference proteome</keyword>
<reference evidence="2 3" key="1">
    <citation type="journal article" date="2012" name="Stand. Genomic Sci.">
        <title>Complete genome sequence of Terriglobus saanensis type strain SP1PR4(T), an Acidobacteria from tundra soil.</title>
        <authorList>
            <person name="Rawat S.R."/>
            <person name="Mannisto M.K."/>
            <person name="Starovoytov V."/>
            <person name="Goodwin L."/>
            <person name="Nolan M."/>
            <person name="Hauser L."/>
            <person name="Land M."/>
            <person name="Davenport K.W."/>
            <person name="Woyke T."/>
            <person name="Haggblom M.M."/>
        </authorList>
    </citation>
    <scope>NUCLEOTIDE SEQUENCE</scope>
    <source>
        <strain evidence="3">ATCC BAA-1853 / DSM 23119 / SP1PR4</strain>
    </source>
</reference>
<dbReference type="HOGENOM" id="CLU_1852365_0_0_0"/>
<dbReference type="Proteomes" id="UP000006844">
    <property type="component" value="Chromosome"/>
</dbReference>
<dbReference type="EMBL" id="CP002467">
    <property type="protein sequence ID" value="ADV82331.1"/>
    <property type="molecule type" value="Genomic_DNA"/>
</dbReference>
<sequence>MIAQARANGFEFRKWYARHTARPWVSFDDAAQWLSLGRRCFTLLFSHEFASCFWKSGTQITFSMPAKDFSRVLPDGTVKTVHRKAFTRRTARPDVWKYHLREMAGETEPLRYLRRYVRVEEDLDPDPDDTPNGPAPSED</sequence>